<name>A0A2U1KYC4_ARTAN</name>
<dbReference type="SUPFAM" id="SSF52540">
    <property type="entry name" value="P-loop containing nucleoside triphosphate hydrolases"/>
    <property type="match status" value="1"/>
</dbReference>
<dbReference type="OrthoDB" id="1597724at2759"/>
<dbReference type="InterPro" id="IPR030386">
    <property type="entry name" value="G_GB1_RHD3_dom"/>
</dbReference>
<keyword evidence="9" id="KW-1185">Reference proteome</keyword>
<evidence type="ECO:0000256" key="6">
    <source>
        <dbReference type="PROSITE-ProRule" id="PRU01052"/>
    </source>
</evidence>
<keyword evidence="5" id="KW-0472">Membrane</keyword>
<organism evidence="8 9">
    <name type="scientific">Artemisia annua</name>
    <name type="common">Sweet wormwood</name>
    <dbReference type="NCBI Taxonomy" id="35608"/>
    <lineage>
        <taxon>Eukaryota</taxon>
        <taxon>Viridiplantae</taxon>
        <taxon>Streptophyta</taxon>
        <taxon>Embryophyta</taxon>
        <taxon>Tracheophyta</taxon>
        <taxon>Spermatophyta</taxon>
        <taxon>Magnoliopsida</taxon>
        <taxon>eudicotyledons</taxon>
        <taxon>Gunneridae</taxon>
        <taxon>Pentapetalae</taxon>
        <taxon>asterids</taxon>
        <taxon>campanulids</taxon>
        <taxon>Asterales</taxon>
        <taxon>Asteraceae</taxon>
        <taxon>Asteroideae</taxon>
        <taxon>Anthemideae</taxon>
        <taxon>Artemisiinae</taxon>
        <taxon>Artemisia</taxon>
    </lineage>
</organism>
<evidence type="ECO:0000256" key="4">
    <source>
        <dbReference type="ARBA" id="ARBA00023134"/>
    </source>
</evidence>
<dbReference type="PROSITE" id="PS51715">
    <property type="entry name" value="G_GB1_RHD3"/>
    <property type="match status" value="1"/>
</dbReference>
<dbReference type="STRING" id="35608.A0A2U1KYC4"/>
<dbReference type="EMBL" id="PKPP01012854">
    <property type="protein sequence ID" value="PWA41748.1"/>
    <property type="molecule type" value="Genomic_DNA"/>
</dbReference>
<evidence type="ECO:0000313" key="9">
    <source>
        <dbReference type="Proteomes" id="UP000245207"/>
    </source>
</evidence>
<evidence type="ECO:0000256" key="3">
    <source>
        <dbReference type="ARBA" id="ARBA00022824"/>
    </source>
</evidence>
<accession>A0A2U1KYC4</accession>
<reference evidence="8 9" key="1">
    <citation type="journal article" date="2018" name="Mol. Plant">
        <title>The genome of Artemisia annua provides insight into the evolution of Asteraceae family and artemisinin biosynthesis.</title>
        <authorList>
            <person name="Shen Q."/>
            <person name="Zhang L."/>
            <person name="Liao Z."/>
            <person name="Wang S."/>
            <person name="Yan T."/>
            <person name="Shi P."/>
            <person name="Liu M."/>
            <person name="Fu X."/>
            <person name="Pan Q."/>
            <person name="Wang Y."/>
            <person name="Lv Z."/>
            <person name="Lu X."/>
            <person name="Zhang F."/>
            <person name="Jiang W."/>
            <person name="Ma Y."/>
            <person name="Chen M."/>
            <person name="Hao X."/>
            <person name="Li L."/>
            <person name="Tang Y."/>
            <person name="Lv G."/>
            <person name="Zhou Y."/>
            <person name="Sun X."/>
            <person name="Brodelius P.E."/>
            <person name="Rose J.K.C."/>
            <person name="Tang K."/>
        </authorList>
    </citation>
    <scope>NUCLEOTIDE SEQUENCE [LARGE SCALE GENOMIC DNA]</scope>
    <source>
        <strain evidence="9">cv. Huhao1</strain>
        <tissue evidence="8">Leaf</tissue>
    </source>
</reference>
<dbReference type="GO" id="GO:0005525">
    <property type="term" value="F:GTP binding"/>
    <property type="evidence" value="ECO:0007669"/>
    <property type="project" value="UniProtKB-KW"/>
</dbReference>
<evidence type="ECO:0000256" key="2">
    <source>
        <dbReference type="ARBA" id="ARBA00022801"/>
    </source>
</evidence>
<evidence type="ECO:0000256" key="5">
    <source>
        <dbReference type="ARBA" id="ARBA00023136"/>
    </source>
</evidence>
<dbReference type="Proteomes" id="UP000245207">
    <property type="component" value="Unassembled WGS sequence"/>
</dbReference>
<keyword evidence="4" id="KW-0342">GTP-binding</keyword>
<dbReference type="GO" id="GO:0003924">
    <property type="term" value="F:GTPase activity"/>
    <property type="evidence" value="ECO:0007669"/>
    <property type="project" value="TreeGrafter"/>
</dbReference>
<proteinExistence type="inferred from homology"/>
<keyword evidence="2 8" id="KW-0378">Hydrolase</keyword>
<dbReference type="GO" id="GO:0016320">
    <property type="term" value="P:endoplasmic reticulum membrane fusion"/>
    <property type="evidence" value="ECO:0007669"/>
    <property type="project" value="TreeGrafter"/>
</dbReference>
<dbReference type="AlphaFoldDB" id="A0A2U1KYC4"/>
<keyword evidence="1" id="KW-0547">Nucleotide-binding</keyword>
<feature type="domain" description="GB1/RHD3-type G" evidence="7">
    <location>
        <begin position="108"/>
        <end position="150"/>
    </location>
</feature>
<dbReference type="InterPro" id="IPR027417">
    <property type="entry name" value="P-loop_NTPase"/>
</dbReference>
<comment type="similarity">
    <text evidence="6">Belongs to the TRAFAC class dynamin-like GTPase superfamily. GB1/RHD3 GTPase family.</text>
</comment>
<evidence type="ECO:0000313" key="8">
    <source>
        <dbReference type="EMBL" id="PWA41748.1"/>
    </source>
</evidence>
<comment type="caution">
    <text evidence="8">The sequence shown here is derived from an EMBL/GenBank/DDBJ whole genome shotgun (WGS) entry which is preliminary data.</text>
</comment>
<evidence type="ECO:0000256" key="1">
    <source>
        <dbReference type="ARBA" id="ARBA00022741"/>
    </source>
</evidence>
<dbReference type="PANTHER" id="PTHR45923:SF2">
    <property type="entry name" value="PROTEIN SEY1"/>
    <property type="match status" value="1"/>
</dbReference>
<gene>
    <name evidence="8" type="ORF">CTI12_AA551600</name>
</gene>
<dbReference type="PANTHER" id="PTHR45923">
    <property type="entry name" value="PROTEIN SEY1"/>
    <property type="match status" value="1"/>
</dbReference>
<dbReference type="InterPro" id="IPR008803">
    <property type="entry name" value="RHD3/Sey1"/>
</dbReference>
<sequence length="150" mass="16484">MEALGNTELMSHNIGGQTNSLQEAPVTILNTPVTSNDSRVVGCTNADTYFERRMEIARGTYVLENDPDAYHAEKQAGCYSTHLIDGDGIFNGVALDKFIKHVKMRELGLSYAVVAIMGPQSSGKSTLLNHLFHNNFPEMNAENGKHVRIC</sequence>
<evidence type="ECO:0000259" key="7">
    <source>
        <dbReference type="PROSITE" id="PS51715"/>
    </source>
</evidence>
<protein>
    <submittedName>
        <fullName evidence="8">RHD3/Sey1, P-loop containing nucleoside triphosphate hydrolase</fullName>
    </submittedName>
</protein>
<keyword evidence="3" id="KW-0256">Endoplasmic reticulum</keyword>
<dbReference type="Gene3D" id="3.40.50.300">
    <property type="entry name" value="P-loop containing nucleotide triphosphate hydrolases"/>
    <property type="match status" value="1"/>
</dbReference>
<dbReference type="GO" id="GO:0005783">
    <property type="term" value="C:endoplasmic reticulum"/>
    <property type="evidence" value="ECO:0007669"/>
    <property type="project" value="TreeGrafter"/>
</dbReference>